<keyword evidence="2" id="KW-1185">Reference proteome</keyword>
<organism evidence="1 2">
    <name type="scientific">Purpureocillium lavendulum</name>
    <dbReference type="NCBI Taxonomy" id="1247861"/>
    <lineage>
        <taxon>Eukaryota</taxon>
        <taxon>Fungi</taxon>
        <taxon>Dikarya</taxon>
        <taxon>Ascomycota</taxon>
        <taxon>Pezizomycotina</taxon>
        <taxon>Sordariomycetes</taxon>
        <taxon>Hypocreomycetidae</taxon>
        <taxon>Hypocreales</taxon>
        <taxon>Ophiocordycipitaceae</taxon>
        <taxon>Purpureocillium</taxon>
    </lineage>
</organism>
<protein>
    <submittedName>
        <fullName evidence="1">Uncharacterized protein</fullName>
    </submittedName>
</protein>
<proteinExistence type="predicted"/>
<name>A0AB34FCW5_9HYPO</name>
<accession>A0AB34FCW5</accession>
<gene>
    <name evidence="1" type="ORF">O9K51_10785</name>
</gene>
<dbReference type="EMBL" id="JAQHRD010000018">
    <property type="protein sequence ID" value="KAJ6436666.1"/>
    <property type="molecule type" value="Genomic_DNA"/>
</dbReference>
<evidence type="ECO:0000313" key="2">
    <source>
        <dbReference type="Proteomes" id="UP001163105"/>
    </source>
</evidence>
<dbReference type="AlphaFoldDB" id="A0AB34FCW5"/>
<sequence>MSAQDSAIPDSKLVHYSIDLSKHPEVCSDPEASRYIAVYKVDVIFINIDFTSDFRIMRTGTNDTVHEAVAQVSRHIAQGLYRIVSLNASNHSCVVVMSTDKSREDLVWKKGFPWDAEQHPQQAKLES</sequence>
<comment type="caution">
    <text evidence="1">The sequence shown here is derived from an EMBL/GenBank/DDBJ whole genome shotgun (WGS) entry which is preliminary data.</text>
</comment>
<dbReference type="Proteomes" id="UP001163105">
    <property type="component" value="Unassembled WGS sequence"/>
</dbReference>
<reference evidence="1" key="1">
    <citation type="submission" date="2023-01" db="EMBL/GenBank/DDBJ databases">
        <title>The growth and conidiation of Purpureocillium lavendulum are regulated by nitrogen source and histone H3K14 acetylation.</title>
        <authorList>
            <person name="Tang P."/>
            <person name="Han J."/>
            <person name="Zhang C."/>
            <person name="Tang P."/>
            <person name="Qi F."/>
            <person name="Zhang K."/>
            <person name="Liang L."/>
        </authorList>
    </citation>
    <scope>NUCLEOTIDE SEQUENCE</scope>
    <source>
        <strain evidence="1">YMF1.00683</strain>
    </source>
</reference>
<evidence type="ECO:0000313" key="1">
    <source>
        <dbReference type="EMBL" id="KAJ6436666.1"/>
    </source>
</evidence>